<dbReference type="InterPro" id="IPR017578">
    <property type="entry name" value="Ribazole_CobC"/>
</dbReference>
<evidence type="ECO:0000313" key="7">
    <source>
        <dbReference type="Proteomes" id="UP000002730"/>
    </source>
</evidence>
<dbReference type="GO" id="GO:0043755">
    <property type="term" value="F:alpha-ribazole phosphatase activity"/>
    <property type="evidence" value="ECO:0007669"/>
    <property type="project" value="UniProtKB-UniRule"/>
</dbReference>
<sequence>MKLYLVRHGETECNKKGVYMGSTDVPLNETGIRQGEILREKLKDVRFDKIITSPYSRAYKTAEIIAQENQIEIDNKLTEIDFGVFEGLSYKEISKKYPKEVSFWSKDWINVAPPQGEKFIDFYNRVVEATNTIVSYNKDILIVSHEGPLKVLISSMLKLPIEGFWNFRFNHGCYSVLEIIDNHPVINAINI</sequence>
<evidence type="ECO:0000256" key="2">
    <source>
        <dbReference type="ARBA" id="ARBA00023235"/>
    </source>
</evidence>
<name>D9SNY6_CLOC7</name>
<feature type="binding site" evidence="5">
    <location>
        <position position="57"/>
    </location>
    <ligand>
        <name>substrate</name>
    </ligand>
</feature>
<dbReference type="eggNOG" id="COG0406">
    <property type="taxonomic scope" value="Bacteria"/>
</dbReference>
<reference evidence="6 7" key="1">
    <citation type="submission" date="2010-08" db="EMBL/GenBank/DDBJ databases">
        <title>Complete sequence of Clostridium cellulovorans 743B.</title>
        <authorList>
            <consortium name="US DOE Joint Genome Institute"/>
            <person name="Lucas S."/>
            <person name="Copeland A."/>
            <person name="Lapidus A."/>
            <person name="Cheng J.-F."/>
            <person name="Bruce D."/>
            <person name="Goodwin L."/>
            <person name="Pitluck S."/>
            <person name="Chertkov O."/>
            <person name="Detter J.C."/>
            <person name="Han C."/>
            <person name="Tapia R."/>
            <person name="Land M."/>
            <person name="Hauser L."/>
            <person name="Chang Y.-J."/>
            <person name="Jeffries C."/>
            <person name="Kyrpides N."/>
            <person name="Ivanova N."/>
            <person name="Mikhailova N."/>
            <person name="Hemme C.L."/>
            <person name="Woyke T."/>
        </authorList>
    </citation>
    <scope>NUCLEOTIDE SEQUENCE [LARGE SCALE GENOMIC DNA]</scope>
    <source>
        <strain evidence="7">ATCC 35296 / DSM 3052 / OCM 3 / 743B</strain>
    </source>
</reference>
<evidence type="ECO:0000256" key="5">
    <source>
        <dbReference type="PIRSR" id="PIRSR613078-2"/>
    </source>
</evidence>
<feature type="active site" description="Proton donor/acceptor" evidence="4">
    <location>
        <position position="79"/>
    </location>
</feature>
<dbReference type="AlphaFoldDB" id="D9SNY6"/>
<keyword evidence="1" id="KW-0324">Glycolysis</keyword>
<dbReference type="InterPro" id="IPR013078">
    <property type="entry name" value="His_Pase_superF_clade-1"/>
</dbReference>
<accession>D9SNY6</accession>
<dbReference type="CDD" id="cd07067">
    <property type="entry name" value="HP_PGM_like"/>
    <property type="match status" value="1"/>
</dbReference>
<keyword evidence="7" id="KW-1185">Reference proteome</keyword>
<protein>
    <recommendedName>
        <fullName evidence="3">Alpha-ribazole phosphatase</fullName>
        <ecNumber evidence="3">3.1.3.73</ecNumber>
    </recommendedName>
</protein>
<dbReference type="PIRSF" id="PIRSF000709">
    <property type="entry name" value="6PFK_2-Ptase"/>
    <property type="match status" value="1"/>
</dbReference>
<proteinExistence type="predicted"/>
<dbReference type="HOGENOM" id="CLU_033323_8_4_9"/>
<dbReference type="NCBIfam" id="TIGR03162">
    <property type="entry name" value="ribazole_cobC"/>
    <property type="match status" value="1"/>
</dbReference>
<dbReference type="InterPro" id="IPR029033">
    <property type="entry name" value="His_PPase_superfam"/>
</dbReference>
<dbReference type="SMART" id="SM00855">
    <property type="entry name" value="PGAM"/>
    <property type="match status" value="1"/>
</dbReference>
<evidence type="ECO:0000256" key="3">
    <source>
        <dbReference type="NCBIfam" id="TIGR03162"/>
    </source>
</evidence>
<dbReference type="Gene3D" id="3.40.50.1240">
    <property type="entry name" value="Phosphoglycerate mutase-like"/>
    <property type="match status" value="1"/>
</dbReference>
<dbReference type="SUPFAM" id="SSF53254">
    <property type="entry name" value="Phosphoglycerate mutase-like"/>
    <property type="match status" value="1"/>
</dbReference>
<dbReference type="OrthoDB" id="7925971at2"/>
<evidence type="ECO:0000256" key="1">
    <source>
        <dbReference type="ARBA" id="ARBA00023152"/>
    </source>
</evidence>
<dbReference type="KEGG" id="ccb:Clocel_2211"/>
<dbReference type="Proteomes" id="UP000002730">
    <property type="component" value="Chromosome"/>
</dbReference>
<keyword evidence="2" id="KW-0413">Isomerase</keyword>
<dbReference type="PANTHER" id="PTHR48100">
    <property type="entry name" value="BROAD-SPECIFICITY PHOSPHATASE YOR283W-RELATED"/>
    <property type="match status" value="1"/>
</dbReference>
<feature type="active site" description="Tele-phosphohistidine intermediate" evidence="4">
    <location>
        <position position="8"/>
    </location>
</feature>
<dbReference type="GO" id="GO:0005737">
    <property type="term" value="C:cytoplasm"/>
    <property type="evidence" value="ECO:0007669"/>
    <property type="project" value="TreeGrafter"/>
</dbReference>
<dbReference type="EMBL" id="CP002160">
    <property type="protein sequence ID" value="ADL51951.1"/>
    <property type="molecule type" value="Genomic_DNA"/>
</dbReference>
<organism evidence="6 7">
    <name type="scientific">Clostridium cellulovorans (strain ATCC 35296 / DSM 3052 / OCM 3 / 743B)</name>
    <dbReference type="NCBI Taxonomy" id="573061"/>
    <lineage>
        <taxon>Bacteria</taxon>
        <taxon>Bacillati</taxon>
        <taxon>Bacillota</taxon>
        <taxon>Clostridia</taxon>
        <taxon>Eubacteriales</taxon>
        <taxon>Clostridiaceae</taxon>
        <taxon>Clostridium</taxon>
    </lineage>
</organism>
<dbReference type="GO" id="GO:0006003">
    <property type="term" value="P:fructose 2,6-bisphosphate metabolic process"/>
    <property type="evidence" value="ECO:0007669"/>
    <property type="project" value="InterPro"/>
</dbReference>
<evidence type="ECO:0000256" key="4">
    <source>
        <dbReference type="PIRSR" id="PIRSR613078-1"/>
    </source>
</evidence>
<dbReference type="InterPro" id="IPR001345">
    <property type="entry name" value="PG/BPGM_mutase_AS"/>
</dbReference>
<dbReference type="STRING" id="573061.Clocel_2211"/>
<dbReference type="GO" id="GO:0009236">
    <property type="term" value="P:cobalamin biosynthetic process"/>
    <property type="evidence" value="ECO:0007669"/>
    <property type="project" value="UniProtKB-UniRule"/>
</dbReference>
<dbReference type="RefSeq" id="WP_010076824.1">
    <property type="nucleotide sequence ID" value="NC_014393.1"/>
</dbReference>
<dbReference type="InterPro" id="IPR003094">
    <property type="entry name" value="6Pfruct_kin"/>
</dbReference>
<dbReference type="EC" id="3.1.3.73" evidence="3"/>
<dbReference type="InterPro" id="IPR050275">
    <property type="entry name" value="PGM_Phosphatase"/>
</dbReference>
<evidence type="ECO:0000313" key="6">
    <source>
        <dbReference type="EMBL" id="ADL51951.1"/>
    </source>
</evidence>
<dbReference type="Pfam" id="PF00300">
    <property type="entry name" value="His_Phos_1"/>
    <property type="match status" value="1"/>
</dbReference>
<gene>
    <name evidence="6" type="ordered locus">Clocel_2211</name>
</gene>
<dbReference type="PROSITE" id="PS00175">
    <property type="entry name" value="PG_MUTASE"/>
    <property type="match status" value="1"/>
</dbReference>
<dbReference type="PANTHER" id="PTHR48100:SF1">
    <property type="entry name" value="HISTIDINE PHOSPHATASE FAMILY PROTEIN-RELATED"/>
    <property type="match status" value="1"/>
</dbReference>
<dbReference type="GO" id="GO:0005524">
    <property type="term" value="F:ATP binding"/>
    <property type="evidence" value="ECO:0007669"/>
    <property type="project" value="InterPro"/>
</dbReference>
<dbReference type="PRINTS" id="PR00991">
    <property type="entry name" value="6PFRUCTKNASE"/>
</dbReference>
<feature type="binding site" evidence="5">
    <location>
        <begin position="7"/>
        <end position="14"/>
    </location>
    <ligand>
        <name>substrate</name>
    </ligand>
</feature>